<name>S8CKY4_9LAMI</name>
<accession>S8CKY4</accession>
<feature type="transmembrane region" description="Helical" evidence="1">
    <location>
        <begin position="30"/>
        <end position="53"/>
    </location>
</feature>
<keyword evidence="1" id="KW-0812">Transmembrane</keyword>
<dbReference type="PANTHER" id="PTHR33605">
    <property type="entry name" value="EARLY NODULIN-93"/>
    <property type="match status" value="1"/>
</dbReference>
<sequence length="101" mass="10781">MEFSDGSFLIASPIEDEEKMIRSRQCTQEGMIAGAKAAAVTAVVSAVPTLMAVRRIPWAKANLNYTAQALIVSSASVAAYFIAADKTILACARKNTHYKSA</sequence>
<evidence type="ECO:0000313" key="3">
    <source>
        <dbReference type="Proteomes" id="UP000015453"/>
    </source>
</evidence>
<dbReference type="Proteomes" id="UP000015453">
    <property type="component" value="Unassembled WGS sequence"/>
</dbReference>
<keyword evidence="1" id="KW-0472">Membrane</keyword>
<evidence type="ECO:0008006" key="4">
    <source>
        <dbReference type="Google" id="ProtNLM"/>
    </source>
</evidence>
<reference evidence="2 3" key="1">
    <citation type="journal article" date="2013" name="BMC Genomics">
        <title>The miniature genome of a carnivorous plant Genlisea aurea contains a low number of genes and short non-coding sequences.</title>
        <authorList>
            <person name="Leushkin E.V."/>
            <person name="Sutormin R.A."/>
            <person name="Nabieva E.R."/>
            <person name="Penin A.A."/>
            <person name="Kondrashov A.S."/>
            <person name="Logacheva M.D."/>
        </authorList>
    </citation>
    <scope>NUCLEOTIDE SEQUENCE [LARGE SCALE GENOMIC DNA]</scope>
</reference>
<evidence type="ECO:0000313" key="2">
    <source>
        <dbReference type="EMBL" id="EPS65341.1"/>
    </source>
</evidence>
<evidence type="ECO:0000256" key="1">
    <source>
        <dbReference type="SAM" id="Phobius"/>
    </source>
</evidence>
<feature type="transmembrane region" description="Helical" evidence="1">
    <location>
        <begin position="65"/>
        <end position="84"/>
    </location>
</feature>
<dbReference type="PANTHER" id="PTHR33605:SF3">
    <property type="entry name" value="EARLY NODULIN-LIKE PROTEIN"/>
    <property type="match status" value="1"/>
</dbReference>
<protein>
    <recommendedName>
        <fullName evidence="4">Early nodulin-93-like</fullName>
    </recommendedName>
</protein>
<dbReference type="AlphaFoldDB" id="S8CKY4"/>
<dbReference type="EMBL" id="AUSU01004295">
    <property type="protein sequence ID" value="EPS65341.1"/>
    <property type="molecule type" value="Genomic_DNA"/>
</dbReference>
<gene>
    <name evidence="2" type="ORF">M569_09436</name>
</gene>
<proteinExistence type="predicted"/>
<dbReference type="Pfam" id="PF03386">
    <property type="entry name" value="ENOD93"/>
    <property type="match status" value="1"/>
</dbReference>
<dbReference type="InterPro" id="IPR005050">
    <property type="entry name" value="Enod93"/>
</dbReference>
<comment type="caution">
    <text evidence="2">The sequence shown here is derived from an EMBL/GenBank/DDBJ whole genome shotgun (WGS) entry which is preliminary data.</text>
</comment>
<organism evidence="2 3">
    <name type="scientific">Genlisea aurea</name>
    <dbReference type="NCBI Taxonomy" id="192259"/>
    <lineage>
        <taxon>Eukaryota</taxon>
        <taxon>Viridiplantae</taxon>
        <taxon>Streptophyta</taxon>
        <taxon>Embryophyta</taxon>
        <taxon>Tracheophyta</taxon>
        <taxon>Spermatophyta</taxon>
        <taxon>Magnoliopsida</taxon>
        <taxon>eudicotyledons</taxon>
        <taxon>Gunneridae</taxon>
        <taxon>Pentapetalae</taxon>
        <taxon>asterids</taxon>
        <taxon>lamiids</taxon>
        <taxon>Lamiales</taxon>
        <taxon>Lentibulariaceae</taxon>
        <taxon>Genlisea</taxon>
    </lineage>
</organism>
<keyword evidence="1" id="KW-1133">Transmembrane helix</keyword>
<dbReference type="OrthoDB" id="634154at2759"/>
<keyword evidence="3" id="KW-1185">Reference proteome</keyword>